<feature type="region of interest" description="Disordered" evidence="1">
    <location>
        <begin position="85"/>
        <end position="106"/>
    </location>
</feature>
<dbReference type="AlphaFoldDB" id="A0A226F6V8"/>
<reference evidence="2 3" key="1">
    <citation type="submission" date="2015-12" db="EMBL/GenBank/DDBJ databases">
        <title>The genome of Folsomia candida.</title>
        <authorList>
            <person name="Faddeeva A."/>
            <person name="Derks M.F."/>
            <person name="Anvar Y."/>
            <person name="Smit S."/>
            <person name="Van Straalen N."/>
            <person name="Roelofs D."/>
        </authorList>
    </citation>
    <scope>NUCLEOTIDE SEQUENCE [LARGE SCALE GENOMIC DNA]</scope>
    <source>
        <strain evidence="2 3">VU population</strain>
        <tissue evidence="2">Whole body</tissue>
    </source>
</reference>
<feature type="compositionally biased region" description="Basic and acidic residues" evidence="1">
    <location>
        <begin position="96"/>
        <end position="106"/>
    </location>
</feature>
<evidence type="ECO:0000313" key="3">
    <source>
        <dbReference type="Proteomes" id="UP000198287"/>
    </source>
</evidence>
<dbReference type="OrthoDB" id="5839404at2759"/>
<protein>
    <submittedName>
        <fullName evidence="2">Protein D7</fullName>
    </submittedName>
</protein>
<keyword evidence="3" id="KW-1185">Reference proteome</keyword>
<comment type="caution">
    <text evidence="2">The sequence shown here is derived from an EMBL/GenBank/DDBJ whole genome shotgun (WGS) entry which is preliminary data.</text>
</comment>
<feature type="region of interest" description="Disordered" evidence="1">
    <location>
        <begin position="343"/>
        <end position="365"/>
    </location>
</feature>
<proteinExistence type="predicted"/>
<organism evidence="2 3">
    <name type="scientific">Folsomia candida</name>
    <name type="common">Springtail</name>
    <dbReference type="NCBI Taxonomy" id="158441"/>
    <lineage>
        <taxon>Eukaryota</taxon>
        <taxon>Metazoa</taxon>
        <taxon>Ecdysozoa</taxon>
        <taxon>Arthropoda</taxon>
        <taxon>Hexapoda</taxon>
        <taxon>Collembola</taxon>
        <taxon>Entomobryomorpha</taxon>
        <taxon>Isotomoidea</taxon>
        <taxon>Isotomidae</taxon>
        <taxon>Proisotominae</taxon>
        <taxon>Folsomia</taxon>
    </lineage>
</organism>
<gene>
    <name evidence="2" type="ORF">Fcan01_00777</name>
</gene>
<sequence length="467" mass="54436">MQSNTGRIHTHVQCPYNLCHIEPIPVFPDHLLRCRREYERKCDLEGKAKTLRVCKFNENHKVNTVEIKFHEKWCEDRFNAVEPVRQRGNDHRRKEHHWDGRNRQDRADEQSRWIPYRLIPIRLEKHGPILIKDYGHGIPVKNASSRGQGEAEDPRLISKEARVRDQSGIKKLPYREYTEVAESAQSQCKSREDQNRDYSVVTAQREVDKLHHRDYIFGRDQSQGRKGSYRENSALQGQEDSNSGYRQEYGIKRRSGGAGQYPRRDINNKYGGQGIVKNYGTHPLAFNHNQEEFNAVSPKKPKRAKPMVNEDQKKENIWGDAAEDWEAEAKAIEEKEVDQLEELAKEPELIQYEPWTPPRPDSEEKQFQYKSRFYDSGQGSEGDADLDLPVEMETSCYSRNLGHEEDWNDNWVECAPRSSPTQVNYEVMVFEKVAPPRPEVEDLEKEDGECSEAEFDEFIGEDPFSGI</sequence>
<dbReference type="Proteomes" id="UP000198287">
    <property type="component" value="Unassembled WGS sequence"/>
</dbReference>
<evidence type="ECO:0000313" key="2">
    <source>
        <dbReference type="EMBL" id="OXA65188.1"/>
    </source>
</evidence>
<dbReference type="EMBL" id="LNIX01000001">
    <property type="protein sequence ID" value="OXA65188.1"/>
    <property type="molecule type" value="Genomic_DNA"/>
</dbReference>
<feature type="compositionally biased region" description="Polar residues" evidence="1">
    <location>
        <begin position="220"/>
        <end position="245"/>
    </location>
</feature>
<feature type="region of interest" description="Disordered" evidence="1">
    <location>
        <begin position="216"/>
        <end position="264"/>
    </location>
</feature>
<accession>A0A226F6V8</accession>
<name>A0A226F6V8_FOLCA</name>
<evidence type="ECO:0000256" key="1">
    <source>
        <dbReference type="SAM" id="MobiDB-lite"/>
    </source>
</evidence>